<dbReference type="SUPFAM" id="SSF141868">
    <property type="entry name" value="EAL domain-like"/>
    <property type="match status" value="1"/>
</dbReference>
<dbReference type="Gene3D" id="3.20.20.450">
    <property type="entry name" value="EAL domain"/>
    <property type="match status" value="1"/>
</dbReference>
<dbReference type="InterPro" id="IPR035919">
    <property type="entry name" value="EAL_sf"/>
</dbReference>
<protein>
    <submittedName>
        <fullName evidence="4">Uncharacterized protein</fullName>
    </submittedName>
</protein>
<accession>A0ABQ6LZH5</accession>
<dbReference type="EMBL" id="BSYJ01000003">
    <property type="protein sequence ID" value="GMG87498.1"/>
    <property type="molecule type" value="Genomic_DNA"/>
</dbReference>
<dbReference type="Pfam" id="PF00563">
    <property type="entry name" value="EAL"/>
    <property type="match status" value="1"/>
</dbReference>
<keyword evidence="1" id="KW-0472">Membrane</keyword>
<proteinExistence type="predicted"/>
<name>A0ABQ6LZH5_9GAMM</name>
<dbReference type="PROSITE" id="PS50887">
    <property type="entry name" value="GGDEF"/>
    <property type="match status" value="1"/>
</dbReference>
<organism evidence="4 5">
    <name type="scientific">Biformimicrobium ophioploci</name>
    <dbReference type="NCBI Taxonomy" id="3036711"/>
    <lineage>
        <taxon>Bacteria</taxon>
        <taxon>Pseudomonadati</taxon>
        <taxon>Pseudomonadota</taxon>
        <taxon>Gammaproteobacteria</taxon>
        <taxon>Cellvibrionales</taxon>
        <taxon>Microbulbiferaceae</taxon>
        <taxon>Biformimicrobium</taxon>
    </lineage>
</organism>
<evidence type="ECO:0000313" key="5">
    <source>
        <dbReference type="Proteomes" id="UP001224392"/>
    </source>
</evidence>
<keyword evidence="1" id="KW-1133">Transmembrane helix</keyword>
<dbReference type="SMART" id="SM00052">
    <property type="entry name" value="EAL"/>
    <property type="match status" value="1"/>
</dbReference>
<feature type="domain" description="EAL" evidence="2">
    <location>
        <begin position="264"/>
        <end position="516"/>
    </location>
</feature>
<evidence type="ECO:0000313" key="4">
    <source>
        <dbReference type="EMBL" id="GMG87498.1"/>
    </source>
</evidence>
<dbReference type="InterPro" id="IPR000160">
    <property type="entry name" value="GGDEF_dom"/>
</dbReference>
<dbReference type="InterPro" id="IPR001633">
    <property type="entry name" value="EAL_dom"/>
</dbReference>
<dbReference type="PROSITE" id="PS50883">
    <property type="entry name" value="EAL"/>
    <property type="match status" value="1"/>
</dbReference>
<gene>
    <name evidence="4" type="ORF">MNKW57_18190</name>
</gene>
<dbReference type="CDD" id="cd01948">
    <property type="entry name" value="EAL"/>
    <property type="match status" value="1"/>
</dbReference>
<dbReference type="CDD" id="cd01949">
    <property type="entry name" value="GGDEF"/>
    <property type="match status" value="1"/>
</dbReference>
<evidence type="ECO:0000259" key="2">
    <source>
        <dbReference type="PROSITE" id="PS50883"/>
    </source>
</evidence>
<reference evidence="4 5" key="1">
    <citation type="submission" date="2023-04" db="EMBL/GenBank/DDBJ databases">
        <title>Marinobulbifer ophiurae gen. nov., sp. Nov., isolate from tissue of brittle star Ophioplocus japonicus.</title>
        <authorList>
            <person name="Kawano K."/>
            <person name="Sawayama S."/>
            <person name="Nakagawa S."/>
        </authorList>
    </citation>
    <scope>NUCLEOTIDE SEQUENCE [LARGE SCALE GENOMIC DNA]</scope>
    <source>
        <strain evidence="4 5">NKW57</strain>
    </source>
</reference>
<dbReference type="SMART" id="SM00267">
    <property type="entry name" value="GGDEF"/>
    <property type="match status" value="1"/>
</dbReference>
<feature type="domain" description="GGDEF" evidence="3">
    <location>
        <begin position="121"/>
        <end position="255"/>
    </location>
</feature>
<dbReference type="InterPro" id="IPR052155">
    <property type="entry name" value="Biofilm_reg_signaling"/>
</dbReference>
<dbReference type="PANTHER" id="PTHR44757:SF2">
    <property type="entry name" value="BIOFILM ARCHITECTURE MAINTENANCE PROTEIN MBAA"/>
    <property type="match status" value="1"/>
</dbReference>
<dbReference type="Pfam" id="PF00990">
    <property type="entry name" value="GGDEF"/>
    <property type="match status" value="1"/>
</dbReference>
<evidence type="ECO:0000256" key="1">
    <source>
        <dbReference type="SAM" id="Phobius"/>
    </source>
</evidence>
<dbReference type="Gene3D" id="3.30.70.270">
    <property type="match status" value="1"/>
</dbReference>
<dbReference type="NCBIfam" id="TIGR00254">
    <property type="entry name" value="GGDEF"/>
    <property type="match status" value="1"/>
</dbReference>
<dbReference type="SUPFAM" id="SSF55073">
    <property type="entry name" value="Nucleotide cyclase"/>
    <property type="match status" value="1"/>
</dbReference>
<keyword evidence="5" id="KW-1185">Reference proteome</keyword>
<evidence type="ECO:0000259" key="3">
    <source>
        <dbReference type="PROSITE" id="PS50887"/>
    </source>
</evidence>
<dbReference type="InterPro" id="IPR043128">
    <property type="entry name" value="Rev_trsase/Diguanyl_cyclase"/>
</dbReference>
<sequence length="516" mass="56672">MKRNANCDKKHRSLWGMALPASSDPRLIAAFLVLLVIFAAAISGFSSVLWLTVGGIGGAFLAQPAWQLLQRIYIFRNNTANARPTAEELRELAYTDDLTGLTNRASFLEKLEALCQSEDSLEFALLFIDLDGFKHVNDVYGHEAGDGLLRHIAQRLKGCNTTGLKLVARLGGDEFTAIIQADKLDATALAAAESLVEAVNEPLVLVGQSLRIGASVGIARYPQDATAPSALLRNADTAMYQAKANGRNSIRLFSRELEEHKRDYFRMVSDLQGAMERSEFQLHYQPKLDLQSGEVLGLEALFRWQHESRGNVPPSRVIPVAEESGLIIPLGEWVLEAACAQLARWRSQFNRPALTVAVNVSLRQLSSGALVDTVRHFLASACLPSDALEIEITETCAASDPEQAARILRVLRNMGVRISLDDFGTGYASLSYLRQLPIDTVKLDRSFISNVHKNARDRAIVAATAQIARQFNINVVAEGIEDPRQIAPLLELGIQCGQGFYFSKPLPAEKIPELLD</sequence>
<keyword evidence="1" id="KW-0812">Transmembrane</keyword>
<dbReference type="InterPro" id="IPR029787">
    <property type="entry name" value="Nucleotide_cyclase"/>
</dbReference>
<comment type="caution">
    <text evidence="4">The sequence shown here is derived from an EMBL/GenBank/DDBJ whole genome shotgun (WGS) entry which is preliminary data.</text>
</comment>
<feature type="transmembrane region" description="Helical" evidence="1">
    <location>
        <begin position="27"/>
        <end position="51"/>
    </location>
</feature>
<dbReference type="Proteomes" id="UP001224392">
    <property type="component" value="Unassembled WGS sequence"/>
</dbReference>
<dbReference type="PANTHER" id="PTHR44757">
    <property type="entry name" value="DIGUANYLATE CYCLASE DGCP"/>
    <property type="match status" value="1"/>
</dbReference>